<dbReference type="EMBL" id="QJKF01000009">
    <property type="protein sequence ID" value="PXX61074.1"/>
    <property type="molecule type" value="Genomic_DNA"/>
</dbReference>
<gene>
    <name evidence="2" type="ORF">DFR70_109265</name>
</gene>
<evidence type="ECO:0000313" key="2">
    <source>
        <dbReference type="EMBL" id="PXX61074.1"/>
    </source>
</evidence>
<organism evidence="2 3">
    <name type="scientific">Nocardia tenerifensis</name>
    <dbReference type="NCBI Taxonomy" id="228006"/>
    <lineage>
        <taxon>Bacteria</taxon>
        <taxon>Bacillati</taxon>
        <taxon>Actinomycetota</taxon>
        <taxon>Actinomycetes</taxon>
        <taxon>Mycobacteriales</taxon>
        <taxon>Nocardiaceae</taxon>
        <taxon>Nocardia</taxon>
    </lineage>
</organism>
<name>A0A318JVC6_9NOCA</name>
<accession>A0A318JVC6</accession>
<dbReference type="Proteomes" id="UP000247569">
    <property type="component" value="Unassembled WGS sequence"/>
</dbReference>
<comment type="caution">
    <text evidence="2">The sequence shown here is derived from an EMBL/GenBank/DDBJ whole genome shotgun (WGS) entry which is preliminary data.</text>
</comment>
<sequence>MTVSDLQGPGDNRFDAVERLRRNPEGRKAADTGSCEAGNATSKLIRLPHRPRRMTDSAGDRPRKTWQPEGPSAFDPAPTRPVMRSELQRETGAWPVAFAPGWQPTSDDAADRAEHDGSVIDFNALRRKRAGGEAPASGIRRVAKPRRIDPGKS</sequence>
<feature type="compositionally biased region" description="Basic and acidic residues" evidence="1">
    <location>
        <begin position="53"/>
        <end position="63"/>
    </location>
</feature>
<feature type="region of interest" description="Disordered" evidence="1">
    <location>
        <begin position="1"/>
        <end position="86"/>
    </location>
</feature>
<feature type="region of interest" description="Disordered" evidence="1">
    <location>
        <begin position="128"/>
        <end position="153"/>
    </location>
</feature>
<feature type="compositionally biased region" description="Basic and acidic residues" evidence="1">
    <location>
        <begin position="12"/>
        <end position="30"/>
    </location>
</feature>
<evidence type="ECO:0000313" key="3">
    <source>
        <dbReference type="Proteomes" id="UP000247569"/>
    </source>
</evidence>
<keyword evidence="3" id="KW-1185">Reference proteome</keyword>
<proteinExistence type="predicted"/>
<evidence type="ECO:0000256" key="1">
    <source>
        <dbReference type="SAM" id="MobiDB-lite"/>
    </source>
</evidence>
<protein>
    <submittedName>
        <fullName evidence="2">Uncharacterized protein</fullName>
    </submittedName>
</protein>
<dbReference type="AlphaFoldDB" id="A0A318JVC6"/>
<reference evidence="2 3" key="1">
    <citation type="submission" date="2018-05" db="EMBL/GenBank/DDBJ databases">
        <title>Genomic Encyclopedia of Type Strains, Phase IV (KMG-IV): sequencing the most valuable type-strain genomes for metagenomic binning, comparative biology and taxonomic classification.</title>
        <authorList>
            <person name="Goeker M."/>
        </authorList>
    </citation>
    <scope>NUCLEOTIDE SEQUENCE [LARGE SCALE GENOMIC DNA]</scope>
    <source>
        <strain evidence="2 3">DSM 44704</strain>
    </source>
</reference>